<keyword evidence="3 4" id="KW-0732">Signal</keyword>
<dbReference type="Pfam" id="PF00386">
    <property type="entry name" value="C1q"/>
    <property type="match status" value="1"/>
</dbReference>
<dbReference type="InterPro" id="IPR001073">
    <property type="entry name" value="C1q_dom"/>
</dbReference>
<keyword evidence="2" id="KW-0964">Secreted</keyword>
<name>A0A673BKF0_9TELE</name>
<dbReference type="InterPro" id="IPR008983">
    <property type="entry name" value="Tumour_necrosis_fac-like_dom"/>
</dbReference>
<dbReference type="PANTHER" id="PTHR22923">
    <property type="entry name" value="CEREBELLIN-RELATED"/>
    <property type="match status" value="1"/>
</dbReference>
<dbReference type="InterPro" id="IPR050822">
    <property type="entry name" value="Cerebellin_Synaptic_Org"/>
</dbReference>
<comment type="subcellular location">
    <subcellularLocation>
        <location evidence="1">Secreted</location>
    </subcellularLocation>
</comment>
<evidence type="ECO:0000256" key="3">
    <source>
        <dbReference type="ARBA" id="ARBA00022729"/>
    </source>
</evidence>
<dbReference type="Proteomes" id="UP000472271">
    <property type="component" value="Chromosome 13"/>
</dbReference>
<dbReference type="Gene3D" id="2.60.120.40">
    <property type="match status" value="1"/>
</dbReference>
<protein>
    <submittedName>
        <fullName evidence="6">Cerebellin 18</fullName>
    </submittedName>
</protein>
<dbReference type="SUPFAM" id="SSF49842">
    <property type="entry name" value="TNF-like"/>
    <property type="match status" value="1"/>
</dbReference>
<feature type="domain" description="C1q" evidence="5">
    <location>
        <begin position="96"/>
        <end position="227"/>
    </location>
</feature>
<keyword evidence="7" id="KW-1185">Reference proteome</keyword>
<evidence type="ECO:0000256" key="4">
    <source>
        <dbReference type="SAM" id="SignalP"/>
    </source>
</evidence>
<feature type="chain" id="PRO_5025685970" evidence="4">
    <location>
        <begin position="24"/>
        <end position="228"/>
    </location>
</feature>
<organism evidence="6 7">
    <name type="scientific">Sphaeramia orbicularis</name>
    <name type="common">orbiculate cardinalfish</name>
    <dbReference type="NCBI Taxonomy" id="375764"/>
    <lineage>
        <taxon>Eukaryota</taxon>
        <taxon>Metazoa</taxon>
        <taxon>Chordata</taxon>
        <taxon>Craniata</taxon>
        <taxon>Vertebrata</taxon>
        <taxon>Euteleostomi</taxon>
        <taxon>Actinopterygii</taxon>
        <taxon>Neopterygii</taxon>
        <taxon>Teleostei</taxon>
        <taxon>Neoteleostei</taxon>
        <taxon>Acanthomorphata</taxon>
        <taxon>Gobiaria</taxon>
        <taxon>Kurtiformes</taxon>
        <taxon>Apogonoidei</taxon>
        <taxon>Apogonidae</taxon>
        <taxon>Apogoninae</taxon>
        <taxon>Sphaeramia</taxon>
    </lineage>
</organism>
<evidence type="ECO:0000259" key="5">
    <source>
        <dbReference type="PROSITE" id="PS50871"/>
    </source>
</evidence>
<dbReference type="Ensembl" id="ENSSORT00005041811.1">
    <property type="protein sequence ID" value="ENSSORP00005040758.1"/>
    <property type="gene ID" value="ENSSORG00005019025.1"/>
</dbReference>
<evidence type="ECO:0000256" key="1">
    <source>
        <dbReference type="ARBA" id="ARBA00004613"/>
    </source>
</evidence>
<reference evidence="6" key="1">
    <citation type="submission" date="2019-06" db="EMBL/GenBank/DDBJ databases">
        <authorList>
            <consortium name="Wellcome Sanger Institute Data Sharing"/>
        </authorList>
    </citation>
    <scope>NUCLEOTIDE SEQUENCE [LARGE SCALE GENOMIC DNA]</scope>
</reference>
<dbReference type="PANTHER" id="PTHR22923:SF89">
    <property type="entry name" value="CEREBELLIN 18"/>
    <property type="match status" value="1"/>
</dbReference>
<dbReference type="PROSITE" id="PS50871">
    <property type="entry name" value="C1Q"/>
    <property type="match status" value="1"/>
</dbReference>
<dbReference type="AlphaFoldDB" id="A0A673BKF0"/>
<sequence length="228" mass="25603">MCHYYIIIISLLLLLLLLSDVCIFTVIAFTGPLNCNKWDCNCTFTRQRGCCCAANDMYELENETFMRMKYLWHQIEELAGHVEHCTAAKKIAFKATINPDIAVMIPGTTDHCFGPFNSNVPIPYGIVALNHGNGYNPSLGIFTAPRGGVYVFSFTVYSSVSDGQRLYHKVQLMKDGDLVKDSATQRVILEMEAGCQVYLELVSGRKLCSSLELNIFTGYMLYPLYNSD</sequence>
<evidence type="ECO:0000256" key="2">
    <source>
        <dbReference type="ARBA" id="ARBA00022525"/>
    </source>
</evidence>
<evidence type="ECO:0000313" key="6">
    <source>
        <dbReference type="Ensembl" id="ENSSORP00005040758.1"/>
    </source>
</evidence>
<dbReference type="SMART" id="SM00110">
    <property type="entry name" value="C1Q"/>
    <property type="match status" value="1"/>
</dbReference>
<dbReference type="PRINTS" id="PR00007">
    <property type="entry name" value="COMPLEMNTC1Q"/>
</dbReference>
<dbReference type="FunCoup" id="A0A673BKF0">
    <property type="interactions" value="5"/>
</dbReference>
<dbReference type="GO" id="GO:0099558">
    <property type="term" value="P:maintenance of synapse structure"/>
    <property type="evidence" value="ECO:0007669"/>
    <property type="project" value="TreeGrafter"/>
</dbReference>
<accession>A0A673BKF0</accession>
<reference evidence="6" key="3">
    <citation type="submission" date="2025-09" db="UniProtKB">
        <authorList>
            <consortium name="Ensembl"/>
        </authorList>
    </citation>
    <scope>IDENTIFICATION</scope>
</reference>
<feature type="signal peptide" evidence="4">
    <location>
        <begin position="1"/>
        <end position="23"/>
    </location>
</feature>
<dbReference type="GO" id="GO:0045202">
    <property type="term" value="C:synapse"/>
    <property type="evidence" value="ECO:0007669"/>
    <property type="project" value="TreeGrafter"/>
</dbReference>
<reference evidence="6" key="2">
    <citation type="submission" date="2025-08" db="UniProtKB">
        <authorList>
            <consortium name="Ensembl"/>
        </authorList>
    </citation>
    <scope>IDENTIFICATION</scope>
</reference>
<proteinExistence type="predicted"/>
<evidence type="ECO:0000313" key="7">
    <source>
        <dbReference type="Proteomes" id="UP000472271"/>
    </source>
</evidence>
<dbReference type="GO" id="GO:0005576">
    <property type="term" value="C:extracellular region"/>
    <property type="evidence" value="ECO:0007669"/>
    <property type="project" value="UniProtKB-SubCell"/>
</dbReference>
<dbReference type="InParanoid" id="A0A673BKF0"/>